<dbReference type="EMBL" id="KT825490">
    <property type="protein sequence ID" value="ALJ98900.1"/>
    <property type="molecule type" value="Genomic_DNA"/>
</dbReference>
<proteinExistence type="predicted"/>
<dbReference type="Proteomes" id="UP000229605">
    <property type="component" value="Segment"/>
</dbReference>
<protein>
    <submittedName>
        <fullName evidence="2">Tail fiber protein</fullName>
    </submittedName>
</protein>
<gene>
    <name evidence="2" type="ORF">C119_20</name>
</gene>
<dbReference type="InterPro" id="IPR053171">
    <property type="entry name" value="Viral_Tip_Attach_Protein"/>
</dbReference>
<reference evidence="2 3" key="1">
    <citation type="submission" date="2015-09" db="EMBL/GenBank/DDBJ databases">
        <title>Preliminary characterization of a novel lytic bacteriophage as a possible biocontrol agent against multidrug resistant Shiga toxin-producing Escherichia coli (STEC).</title>
        <authorList>
            <person name="Amarillas L."/>
            <person name="Leon-Felix J."/>
        </authorList>
    </citation>
    <scope>NUCLEOTIDE SEQUENCE [LARGE SCALE GENOMIC DNA]</scope>
</reference>
<evidence type="ECO:0000313" key="2">
    <source>
        <dbReference type="EMBL" id="ALJ98900.1"/>
    </source>
</evidence>
<dbReference type="InterPro" id="IPR003961">
    <property type="entry name" value="FN3_dom"/>
</dbReference>
<dbReference type="InterPro" id="IPR032876">
    <property type="entry name" value="J_dom"/>
</dbReference>
<dbReference type="Pfam" id="PF13550">
    <property type="entry name" value="Phage-tail_3"/>
    <property type="match status" value="1"/>
</dbReference>
<name>A0A0P0IVJ3_9CAUD</name>
<dbReference type="CDD" id="cd00063">
    <property type="entry name" value="FN3"/>
    <property type="match status" value="1"/>
</dbReference>
<feature type="domain" description="Fibronectin type-III" evidence="1">
    <location>
        <begin position="644"/>
        <end position="738"/>
    </location>
</feature>
<dbReference type="PROSITE" id="PS50853">
    <property type="entry name" value="FN3"/>
    <property type="match status" value="1"/>
</dbReference>
<dbReference type="InterPro" id="IPR013783">
    <property type="entry name" value="Ig-like_fold"/>
</dbReference>
<dbReference type="InterPro" id="IPR015406">
    <property type="entry name" value="GpJ_CSF"/>
</dbReference>
<keyword evidence="3" id="KW-1185">Reference proteome</keyword>
<dbReference type="InterPro" id="IPR055385">
    <property type="entry name" value="GpJ_HDII-ins2"/>
</dbReference>
<evidence type="ECO:0000313" key="3">
    <source>
        <dbReference type="Proteomes" id="UP000229605"/>
    </source>
</evidence>
<dbReference type="Pfam" id="PF09327">
    <property type="entry name" value="Phage_Tail_Tip"/>
    <property type="match status" value="1"/>
</dbReference>
<sequence>MAQMVKQTTRLYDMADLPKIYGSKGGSKKPHTPVEQEDNLISLNKIKVLLAVADGEVDSSFSLKDVYLADVPVQNQDNSFNYEGVTAEFRSGTQSQDYIAGLDGAASEIQVSREINNDTPYIIAVNNSQLSAIRVKLFWPRLVKQEENGDLNGTTCEYAIDLSVNGSAYTEYIRGVANGKTTTGYDRSIRVNLPAEFSSALVRIRKLTPDSTNSTLVNGMQITTYQEVIDAKFRYPLTALVYVEFSSDLFPNGIPTIAIKKKWKLIRVPTNYNPETRAYSGTWNGTFKMAWSDNPAWVLYDLVVSQRYGLDQRELGVEIDKWGLYEAAQFCDQMVPDGKGGMEPRYTCNVVIQQKVEAYQLIRDICSIFRGLTFYDGEQIGIVVDRPRQPSYVFTNDNVVDGLFNRTFSSDKSLYTTANVQFDDEQNNYQQDVEPVFDLEATRRFGYNPVDLTAIGCVRRSEANRRGRWLLKTNLRSETVTFTTGLEGMIPMIGDVIAVNDQAWSSNYTLNLSGRIVEATGLQVFVPFAIDADPGDRILINKPDGSPEYRTIASVSADKLTLELNTAFSFTPQPDTVFAIDKQNLALQQYVVTGIQKANTDGEDSFQYSITAVQYDPNKYDEIDYGVNIDDRPTSIVDPDRILPPENITVTSYSKVVQGLSVETMVIGYDKVQYAKTYNVQWRKNNGNWINVPETANTEVDIEGIYAGIYDVRVRAVTDQKSVSAWSDITTVSLTGKIGEPSEPPVITASDDEVFGIRVKWGFPTDSADTAYTELQQVPDNGDGTYTPENASLLTLVPYPQYEYWHTTLPAGNVRWYRARIIDRIGNVSPWTDFVRGMASDDVSAIIGDIKVDIENSDGYKYLLQNAIDANTDIQNQAEAIIENALANDTDVRVMTKENLNRKAEYRQAVSLIADETQARVDALTQLKAQIDDEIVGQITTIETALATETEARATADTQLSSRLGDNEAALNQKLDSYATVEGVGVQYGVKLGLKYNGVEYGAGMSMELTGSGGNVRSQFIFDANRFAISNGISSGSGQWSLPFVVENNQVFIQSAVIQDGSITNAKIGNRIQSNNYVAGSAGWAIDKSGFAELSNATVRGSLYANNGNFAFNGTNNTVVINNNGITVNLPNGGRVVVGVW</sequence>
<dbReference type="PANTHER" id="PTHR36251">
    <property type="entry name" value="FELS-1 PROPHAGE HOST SPECIFICITY PROTEIN-RELATED"/>
    <property type="match status" value="1"/>
</dbReference>
<evidence type="ECO:0000259" key="1">
    <source>
        <dbReference type="PROSITE" id="PS50853"/>
    </source>
</evidence>
<dbReference type="SUPFAM" id="SSF49265">
    <property type="entry name" value="Fibronectin type III"/>
    <property type="match status" value="1"/>
</dbReference>
<dbReference type="Gene3D" id="2.60.40.10">
    <property type="entry name" value="Immunoglobulins"/>
    <property type="match status" value="1"/>
</dbReference>
<dbReference type="PANTHER" id="PTHR36251:SF2">
    <property type="entry name" value="GIFSY-2 PROPHAGE HOST SPECIFICITY PROTEIN J, PHAGE LAMBDA"/>
    <property type="match status" value="1"/>
</dbReference>
<dbReference type="Pfam" id="PF24801">
    <property type="entry name" value="FNIII-A_GpJ"/>
    <property type="match status" value="1"/>
</dbReference>
<dbReference type="InterPro" id="IPR036116">
    <property type="entry name" value="FN3_sf"/>
</dbReference>
<organism evidence="2 3">
    <name type="scientific">Escherichia phage C119</name>
    <dbReference type="NCBI Taxonomy" id="1735565"/>
    <lineage>
        <taxon>Viruses</taxon>
        <taxon>Duplodnaviria</taxon>
        <taxon>Heunggongvirae</taxon>
        <taxon>Uroviricota</taxon>
        <taxon>Caudoviricetes</taxon>
        <taxon>Drexlerviridae</taxon>
        <taxon>Rogunavirinae</taxon>
        <taxon>Rogunavirus</taxon>
        <taxon>Rogunavirus C119</taxon>
    </lineage>
</organism>
<accession>A0A0P0IVJ3</accession>